<evidence type="ECO:0000256" key="1">
    <source>
        <dbReference type="SAM" id="Phobius"/>
    </source>
</evidence>
<feature type="non-terminal residue" evidence="3">
    <location>
        <position position="107"/>
    </location>
</feature>
<feature type="signal peptide" evidence="2">
    <location>
        <begin position="1"/>
        <end position="19"/>
    </location>
</feature>
<keyword evidence="1" id="KW-0472">Membrane</keyword>
<organism evidence="3 4">
    <name type="scientific">Stegodyphus mimosarum</name>
    <name type="common">African social velvet spider</name>
    <dbReference type="NCBI Taxonomy" id="407821"/>
    <lineage>
        <taxon>Eukaryota</taxon>
        <taxon>Metazoa</taxon>
        <taxon>Ecdysozoa</taxon>
        <taxon>Arthropoda</taxon>
        <taxon>Chelicerata</taxon>
        <taxon>Arachnida</taxon>
        <taxon>Araneae</taxon>
        <taxon>Araneomorphae</taxon>
        <taxon>Entelegynae</taxon>
        <taxon>Eresoidea</taxon>
        <taxon>Eresidae</taxon>
        <taxon>Stegodyphus</taxon>
    </lineage>
</organism>
<feature type="chain" id="PRO_5001829302" evidence="2">
    <location>
        <begin position="20"/>
        <end position="107"/>
    </location>
</feature>
<sequence>MSFLGFIFCICSLFHRICGMSVLYPDIQGNDVLFLNISTPADVPVDATESSNLRSSSFVLMPLAAGGIGLVVGLFGILLIVGVIIKCSRNTDFVYEPAPTDSIEQHI</sequence>
<keyword evidence="1" id="KW-0812">Transmembrane</keyword>
<evidence type="ECO:0000256" key="2">
    <source>
        <dbReference type="SAM" id="SignalP"/>
    </source>
</evidence>
<dbReference type="AlphaFoldDB" id="A0A087T117"/>
<keyword evidence="2" id="KW-0732">Signal</keyword>
<name>A0A087T117_STEMI</name>
<reference evidence="3 4" key="1">
    <citation type="submission" date="2013-11" db="EMBL/GenBank/DDBJ databases">
        <title>Genome sequencing of Stegodyphus mimosarum.</title>
        <authorList>
            <person name="Bechsgaard J."/>
        </authorList>
    </citation>
    <scope>NUCLEOTIDE SEQUENCE [LARGE SCALE GENOMIC DNA]</scope>
</reference>
<protein>
    <submittedName>
        <fullName evidence="3">Uncharacterized protein</fullName>
    </submittedName>
</protein>
<dbReference type="Proteomes" id="UP000054359">
    <property type="component" value="Unassembled WGS sequence"/>
</dbReference>
<accession>A0A087T117</accession>
<keyword evidence="1" id="KW-1133">Transmembrane helix</keyword>
<keyword evidence="4" id="KW-1185">Reference proteome</keyword>
<evidence type="ECO:0000313" key="4">
    <source>
        <dbReference type="Proteomes" id="UP000054359"/>
    </source>
</evidence>
<feature type="transmembrane region" description="Helical" evidence="1">
    <location>
        <begin position="59"/>
        <end position="85"/>
    </location>
</feature>
<gene>
    <name evidence="3" type="ORF">X975_09068</name>
</gene>
<proteinExistence type="predicted"/>
<dbReference type="EMBL" id="KK112905">
    <property type="protein sequence ID" value="KFM58806.1"/>
    <property type="molecule type" value="Genomic_DNA"/>
</dbReference>
<evidence type="ECO:0000313" key="3">
    <source>
        <dbReference type="EMBL" id="KFM58806.1"/>
    </source>
</evidence>